<evidence type="ECO:0000259" key="7">
    <source>
        <dbReference type="PROSITE" id="PS51510"/>
    </source>
</evidence>
<dbReference type="GO" id="GO:0004111">
    <property type="term" value="F:creatine kinase activity"/>
    <property type="evidence" value="ECO:0007669"/>
    <property type="project" value="InterPro"/>
</dbReference>
<dbReference type="Proteomes" id="UP000824072">
    <property type="component" value="Unassembled WGS sequence"/>
</dbReference>
<feature type="binding site" evidence="5">
    <location>
        <position position="112"/>
    </location>
    <ligand>
        <name>ATP</name>
        <dbReference type="ChEBI" id="CHEBI:30616"/>
    </ligand>
</feature>
<organism evidence="8 9">
    <name type="scientific">Candidatus Pullichristensenella excrementigallinarum</name>
    <dbReference type="NCBI Taxonomy" id="2840907"/>
    <lineage>
        <taxon>Bacteria</taxon>
        <taxon>Bacillati</taxon>
        <taxon>Bacillota</taxon>
        <taxon>Clostridia</taxon>
        <taxon>Candidatus Pullichristensenella</taxon>
    </lineage>
</organism>
<dbReference type="GO" id="GO:0005524">
    <property type="term" value="F:ATP binding"/>
    <property type="evidence" value="ECO:0007669"/>
    <property type="project" value="UniProtKB-UniRule"/>
</dbReference>
<dbReference type="SUPFAM" id="SSF55931">
    <property type="entry name" value="Glutamine synthetase/guanido kinase"/>
    <property type="match status" value="1"/>
</dbReference>
<dbReference type="InterPro" id="IPR022415">
    <property type="entry name" value="ATP-guanido_PTrfase_AS"/>
</dbReference>
<dbReference type="GO" id="GO:0046314">
    <property type="term" value="P:phosphocreatine biosynthetic process"/>
    <property type="evidence" value="ECO:0007669"/>
    <property type="project" value="InterPro"/>
</dbReference>
<reference evidence="8" key="2">
    <citation type="journal article" date="2021" name="PeerJ">
        <title>Extensive microbial diversity within the chicken gut microbiome revealed by metagenomics and culture.</title>
        <authorList>
            <person name="Gilroy R."/>
            <person name="Ravi A."/>
            <person name="Getino M."/>
            <person name="Pursley I."/>
            <person name="Horton D.L."/>
            <person name="Alikhan N.F."/>
            <person name="Baker D."/>
            <person name="Gharbi K."/>
            <person name="Hall N."/>
            <person name="Watson M."/>
            <person name="Adriaenssens E.M."/>
            <person name="Foster-Nyarko E."/>
            <person name="Jarju S."/>
            <person name="Secka A."/>
            <person name="Antonio M."/>
            <person name="Oren A."/>
            <person name="Chaudhuri R.R."/>
            <person name="La Ragione R."/>
            <person name="Hildebrand F."/>
            <person name="Pallen M.J."/>
        </authorList>
    </citation>
    <scope>NUCLEOTIDE SEQUENCE</scope>
    <source>
        <strain evidence="8">ChiHcec3-11533</strain>
    </source>
</reference>
<dbReference type="InterPro" id="IPR000749">
    <property type="entry name" value="ATP-guanido_PTrfase"/>
</dbReference>
<dbReference type="GO" id="GO:0005615">
    <property type="term" value="C:extracellular space"/>
    <property type="evidence" value="ECO:0007669"/>
    <property type="project" value="TreeGrafter"/>
</dbReference>
<dbReference type="CDD" id="cd07930">
    <property type="entry name" value="bacterial_phosphagen_kinase"/>
    <property type="match status" value="1"/>
</dbReference>
<keyword evidence="4 5" id="KW-0067">ATP-binding</keyword>
<comment type="similarity">
    <text evidence="5 6">Belongs to the ATP:guanido phosphotransferase family.</text>
</comment>
<gene>
    <name evidence="8" type="ORF">IAB02_08535</name>
</gene>
<sequence length="341" mass="37875">MSEFVQAPEQDVVVSCRVRLARNYEDLPFSAKQTRECASEVIDRASTAIGQSQEGNAYQLLRMSELEEDMRRKLVEHYLISYDLLKFWQRSAALISSGETVSVMLNEEDHLRIQGLMPGLQIERAAELAFSADDVLGAKYAFAFDPQWGYLTSCPTNVGTGMRASAMLHLPALSTSGQMGAVLQAVSKLGLTVRGLYGEGSEALGHLYQLSNQVTLGRSEEDVIRSLVAATEQIVGHERAVREHTEKKDMLSLQDTLLRSWGVAQNARLMSAKELMRRYSDIRYAASMGYLHAPLRGLDKLMMDLQPGSLGVYSGKLIGEREGEILRAKLLGEKLRELVTD</sequence>
<dbReference type="Pfam" id="PF00217">
    <property type="entry name" value="ATP-gua_Ptrans"/>
    <property type="match status" value="1"/>
</dbReference>
<keyword evidence="2 5" id="KW-0547">Nucleotide-binding</keyword>
<dbReference type="Gene3D" id="3.30.590.10">
    <property type="entry name" value="Glutamine synthetase/guanido kinase, catalytic domain"/>
    <property type="match status" value="1"/>
</dbReference>
<accession>A0A9D1ID48</accession>
<evidence type="ECO:0000256" key="6">
    <source>
        <dbReference type="RuleBase" id="RU000505"/>
    </source>
</evidence>
<evidence type="ECO:0000256" key="3">
    <source>
        <dbReference type="ARBA" id="ARBA00022777"/>
    </source>
</evidence>
<evidence type="ECO:0000313" key="9">
    <source>
        <dbReference type="Proteomes" id="UP000824072"/>
    </source>
</evidence>
<protein>
    <submittedName>
        <fullName evidence="8">Protein arginine kinase</fullName>
    </submittedName>
</protein>
<feature type="binding site" evidence="5">
    <location>
        <begin position="194"/>
        <end position="199"/>
    </location>
    <ligand>
        <name>ATP</name>
        <dbReference type="ChEBI" id="CHEBI:30616"/>
    </ligand>
</feature>
<feature type="binding site" evidence="5">
    <location>
        <begin position="163"/>
        <end position="167"/>
    </location>
    <ligand>
        <name>ATP</name>
        <dbReference type="ChEBI" id="CHEBI:30616"/>
    </ligand>
</feature>
<evidence type="ECO:0000256" key="2">
    <source>
        <dbReference type="ARBA" id="ARBA00022741"/>
    </source>
</evidence>
<comment type="caution">
    <text evidence="8">The sequence shown here is derived from an EMBL/GenBank/DDBJ whole genome shotgun (WGS) entry which is preliminary data.</text>
</comment>
<reference evidence="8" key="1">
    <citation type="submission" date="2020-10" db="EMBL/GenBank/DDBJ databases">
        <authorList>
            <person name="Gilroy R."/>
        </authorList>
    </citation>
    <scope>NUCLEOTIDE SEQUENCE</scope>
    <source>
        <strain evidence="8">ChiHcec3-11533</strain>
    </source>
</reference>
<feature type="binding site" evidence="5">
    <location>
        <begin position="15"/>
        <end position="19"/>
    </location>
    <ligand>
        <name>ATP</name>
        <dbReference type="ChEBI" id="CHEBI:30616"/>
    </ligand>
</feature>
<dbReference type="AlphaFoldDB" id="A0A9D1ID48"/>
<keyword evidence="1 5" id="KW-0808">Transferase</keyword>
<evidence type="ECO:0000256" key="5">
    <source>
        <dbReference type="PROSITE-ProRule" id="PRU00843"/>
    </source>
</evidence>
<dbReference type="EMBL" id="DVMU01000188">
    <property type="protein sequence ID" value="HIU34596.1"/>
    <property type="molecule type" value="Genomic_DNA"/>
</dbReference>
<dbReference type="PANTHER" id="PTHR11547:SF38">
    <property type="entry name" value="ARGININE KINASE 1-RELATED"/>
    <property type="match status" value="1"/>
</dbReference>
<feature type="domain" description="Phosphagen kinase C-terminal" evidence="7">
    <location>
        <begin position="12"/>
        <end position="241"/>
    </location>
</feature>
<dbReference type="InterPro" id="IPR023660">
    <property type="entry name" value="Arg_Kinase"/>
</dbReference>
<proteinExistence type="inferred from homology"/>
<dbReference type="PROSITE" id="PS00112">
    <property type="entry name" value="PHOSPHAGEN_KINASE"/>
    <property type="match status" value="1"/>
</dbReference>
<dbReference type="PROSITE" id="PS51510">
    <property type="entry name" value="PHOSPHAGEN_KINASE_C"/>
    <property type="match status" value="1"/>
</dbReference>
<keyword evidence="3 5" id="KW-0418">Kinase</keyword>
<evidence type="ECO:0000256" key="4">
    <source>
        <dbReference type="ARBA" id="ARBA00022840"/>
    </source>
</evidence>
<evidence type="ECO:0000256" key="1">
    <source>
        <dbReference type="ARBA" id="ARBA00022679"/>
    </source>
</evidence>
<dbReference type="InterPro" id="IPR014746">
    <property type="entry name" value="Gln_synth/guanido_kin_cat_dom"/>
</dbReference>
<dbReference type="PANTHER" id="PTHR11547">
    <property type="entry name" value="ARGININE OR CREATINE KINASE"/>
    <property type="match status" value="1"/>
</dbReference>
<dbReference type="InterPro" id="IPR022414">
    <property type="entry name" value="ATP-guanido_PTrfase_cat"/>
</dbReference>
<name>A0A9D1ID48_9FIRM</name>
<evidence type="ECO:0000313" key="8">
    <source>
        <dbReference type="EMBL" id="HIU34596.1"/>
    </source>
</evidence>
<comment type="caution">
    <text evidence="5">Lacks conserved residue(s) required for the propagation of feature annotation.</text>
</comment>